<dbReference type="Proteomes" id="UP001629432">
    <property type="component" value="Unassembled WGS sequence"/>
</dbReference>
<accession>A0ABW9E7L9</accession>
<keyword evidence="3" id="KW-1185">Reference proteome</keyword>
<dbReference type="EMBL" id="JAQQCF010000056">
    <property type="protein sequence ID" value="MFM0642081.1"/>
    <property type="molecule type" value="Genomic_DNA"/>
</dbReference>
<reference evidence="2 3" key="1">
    <citation type="journal article" date="2024" name="Chem. Sci.">
        <title>Discovery of megapolipeptins by genome mining of a Burkholderiales bacteria collection.</title>
        <authorList>
            <person name="Paulo B.S."/>
            <person name="Recchia M.J.J."/>
            <person name="Lee S."/>
            <person name="Fergusson C.H."/>
            <person name="Romanowski S.B."/>
            <person name="Hernandez A."/>
            <person name="Krull N."/>
            <person name="Liu D.Y."/>
            <person name="Cavanagh H."/>
            <person name="Bos A."/>
            <person name="Gray C.A."/>
            <person name="Murphy B.T."/>
            <person name="Linington R.G."/>
            <person name="Eustaquio A.S."/>
        </authorList>
    </citation>
    <scope>NUCLEOTIDE SEQUENCE [LARGE SCALE GENOMIC DNA]</scope>
    <source>
        <strain evidence="2 3">RL17-338-BIC-A</strain>
    </source>
</reference>
<sequence>MSKTISLGGDHVGILQNSQEALEAAQRQMNLQVDSERAQANHRARVAEESARNAEHRARLAQQEARRVDPDILREIEDLRAMLAKAYETIDVFDKAVKDRNQTITELNELVNKWVISRTAFRALFREYGRLPDGRAIIDLPADERQAMVDRAIEKSTQDIASGNG</sequence>
<evidence type="ECO:0000313" key="3">
    <source>
        <dbReference type="Proteomes" id="UP001629432"/>
    </source>
</evidence>
<evidence type="ECO:0000313" key="2">
    <source>
        <dbReference type="EMBL" id="MFM0642081.1"/>
    </source>
</evidence>
<evidence type="ECO:0000256" key="1">
    <source>
        <dbReference type="SAM" id="MobiDB-lite"/>
    </source>
</evidence>
<protein>
    <submittedName>
        <fullName evidence="2">Uncharacterized protein</fullName>
    </submittedName>
</protein>
<name>A0ABW9E7L9_9BURK</name>
<gene>
    <name evidence="2" type="ORF">PQQ63_35945</name>
</gene>
<organism evidence="2 3">
    <name type="scientific">Paraburkholderia metrosideri</name>
    <dbReference type="NCBI Taxonomy" id="580937"/>
    <lineage>
        <taxon>Bacteria</taxon>
        <taxon>Pseudomonadati</taxon>
        <taxon>Pseudomonadota</taxon>
        <taxon>Betaproteobacteria</taxon>
        <taxon>Burkholderiales</taxon>
        <taxon>Burkholderiaceae</taxon>
        <taxon>Paraburkholderia</taxon>
    </lineage>
</organism>
<comment type="caution">
    <text evidence="2">The sequence shown here is derived from an EMBL/GenBank/DDBJ whole genome shotgun (WGS) entry which is preliminary data.</text>
</comment>
<dbReference type="RefSeq" id="WP_408340672.1">
    <property type="nucleotide sequence ID" value="NZ_JAQQCF010000056.1"/>
</dbReference>
<feature type="region of interest" description="Disordered" evidence="1">
    <location>
        <begin position="38"/>
        <end position="63"/>
    </location>
</feature>
<proteinExistence type="predicted"/>